<comment type="caution">
    <text evidence="2">The sequence shown here is derived from an EMBL/GenBank/DDBJ whole genome shotgun (WGS) entry which is preliminary data.</text>
</comment>
<keyword evidence="3" id="KW-1185">Reference proteome</keyword>
<dbReference type="Gene3D" id="3.40.50.1820">
    <property type="entry name" value="alpha/beta hydrolase"/>
    <property type="match status" value="1"/>
</dbReference>
<organism evidence="2 3">
    <name type="scientific">Nocardia stercoris</name>
    <dbReference type="NCBI Taxonomy" id="2483361"/>
    <lineage>
        <taxon>Bacteria</taxon>
        <taxon>Bacillati</taxon>
        <taxon>Actinomycetota</taxon>
        <taxon>Actinomycetes</taxon>
        <taxon>Mycobacteriales</taxon>
        <taxon>Nocardiaceae</taxon>
        <taxon>Nocardia</taxon>
    </lineage>
</organism>
<name>A0A3M2L1Z7_9NOCA</name>
<protein>
    <submittedName>
        <fullName evidence="2">Lipase</fullName>
    </submittedName>
</protein>
<proteinExistence type="predicted"/>
<dbReference type="Gene3D" id="1.10.260.130">
    <property type="match status" value="1"/>
</dbReference>
<dbReference type="Proteomes" id="UP000279275">
    <property type="component" value="Unassembled WGS sequence"/>
</dbReference>
<evidence type="ECO:0000313" key="2">
    <source>
        <dbReference type="EMBL" id="RMI30966.1"/>
    </source>
</evidence>
<keyword evidence="1" id="KW-0732">Signal</keyword>
<dbReference type="PANTHER" id="PTHR34853">
    <property type="match status" value="1"/>
</dbReference>
<dbReference type="EMBL" id="RFFH01000008">
    <property type="protein sequence ID" value="RMI30966.1"/>
    <property type="molecule type" value="Genomic_DNA"/>
</dbReference>
<reference evidence="2 3" key="1">
    <citation type="submission" date="2018-10" db="EMBL/GenBank/DDBJ databases">
        <title>Isolation from cow dung.</title>
        <authorList>
            <person name="Ling L."/>
        </authorList>
    </citation>
    <scope>NUCLEOTIDE SEQUENCE [LARGE SCALE GENOMIC DNA]</scope>
    <source>
        <strain evidence="2 3">NEAU-LL90</strain>
    </source>
</reference>
<evidence type="ECO:0000313" key="3">
    <source>
        <dbReference type="Proteomes" id="UP000279275"/>
    </source>
</evidence>
<dbReference type="SUPFAM" id="SSF53474">
    <property type="entry name" value="alpha/beta-Hydrolases"/>
    <property type="match status" value="1"/>
</dbReference>
<feature type="signal peptide" evidence="1">
    <location>
        <begin position="1"/>
        <end position="30"/>
    </location>
</feature>
<accession>A0A3M2L1Z7</accession>
<dbReference type="GO" id="GO:0016042">
    <property type="term" value="P:lipid catabolic process"/>
    <property type="evidence" value="ECO:0007669"/>
    <property type="project" value="InterPro"/>
</dbReference>
<feature type="chain" id="PRO_5018010894" evidence="1">
    <location>
        <begin position="31"/>
        <end position="404"/>
    </location>
</feature>
<dbReference type="GO" id="GO:0004806">
    <property type="term" value="F:triacylglycerol lipase activity"/>
    <property type="evidence" value="ECO:0007669"/>
    <property type="project" value="InterPro"/>
</dbReference>
<dbReference type="PANTHER" id="PTHR34853:SF1">
    <property type="entry name" value="LIPASE 5"/>
    <property type="match status" value="1"/>
</dbReference>
<dbReference type="InterPro" id="IPR029058">
    <property type="entry name" value="AB_hydrolase_fold"/>
</dbReference>
<dbReference type="PIRSF" id="PIRSF029171">
    <property type="entry name" value="Esterase_LipA"/>
    <property type="match status" value="1"/>
</dbReference>
<evidence type="ECO:0000256" key="1">
    <source>
        <dbReference type="SAM" id="SignalP"/>
    </source>
</evidence>
<sequence length="404" mass="41933">MKKTRAWLYGIAGVLGGLALTLHTAQPAIAQPCFAAADPDPFFAAPGDIGDFAPGDVIDSKGMPPIPALPGVGVTLVKFRSSDSHGNPIAATTTVLTPPWRAPGSPLISYQAFINSLGSQCGVSKAIYSGDLASGIREVPMFNLWLDRGITIALPDHLGPTFAYGAAKLGGQITLDGIRAVQRDPQFGVANAPTVLAGYSGGGMTTGWAAALQPSYAPDLHLAGAAFGGAPENLVEMMSGIGYSAHPAFGLAFAAAIGLEREYPTELPISEHLNALGRDIEAQMSNSCVGQLLALGAGHSVTDFATDTTLADDPSVLDVLNQNSLDQYPGTPAIPIFEWHSPNDPLLPVDAIERTDGRWCAAGVPVTTLQFPIGEHLTTAVFGFPEALAWIESRISGVPAPSNC</sequence>
<dbReference type="InterPro" id="IPR005152">
    <property type="entry name" value="Lipase_secreted"/>
</dbReference>
<dbReference type="OrthoDB" id="4763034at2"/>
<dbReference type="Pfam" id="PF03583">
    <property type="entry name" value="LIP"/>
    <property type="match status" value="1"/>
</dbReference>
<gene>
    <name evidence="2" type="ORF">EBN03_20285</name>
</gene>
<dbReference type="AlphaFoldDB" id="A0A3M2L1Z7"/>
<dbReference type="RefSeq" id="WP_122189628.1">
    <property type="nucleotide sequence ID" value="NZ_RFFH01000008.1"/>
</dbReference>